<dbReference type="InterPro" id="IPR014036">
    <property type="entry name" value="DeoR-like_C"/>
</dbReference>
<organism evidence="2 3">
    <name type="scientific">Staphylococcus gallinarum</name>
    <dbReference type="NCBI Taxonomy" id="1293"/>
    <lineage>
        <taxon>Bacteria</taxon>
        <taxon>Bacillati</taxon>
        <taxon>Bacillota</taxon>
        <taxon>Bacilli</taxon>
        <taxon>Bacillales</taxon>
        <taxon>Staphylococcaceae</taxon>
        <taxon>Staphylococcus</taxon>
    </lineage>
</organism>
<reference evidence="2 3" key="1">
    <citation type="submission" date="2018-06" db="EMBL/GenBank/DDBJ databases">
        <authorList>
            <consortium name="Pathogen Informatics"/>
            <person name="Doyle S."/>
        </authorList>
    </citation>
    <scope>NUCLEOTIDE SEQUENCE [LARGE SCALE GENOMIC DNA]</scope>
    <source>
        <strain evidence="2 3">NCTC12195</strain>
    </source>
</reference>
<feature type="domain" description="DeoR-like transcriptional repressor C-terminal sensor" evidence="1">
    <location>
        <begin position="2"/>
        <end position="44"/>
    </location>
</feature>
<dbReference type="Proteomes" id="UP000255277">
    <property type="component" value="Unassembled WGS sequence"/>
</dbReference>
<dbReference type="AlphaFoldDB" id="A0A380FLR3"/>
<dbReference type="EMBL" id="UHDK01000001">
    <property type="protein sequence ID" value="SUM34690.1"/>
    <property type="molecule type" value="Genomic_DNA"/>
</dbReference>
<accession>A0A380FLR3</accession>
<dbReference type="InterPro" id="IPR037171">
    <property type="entry name" value="NagB/RpiA_transferase-like"/>
</dbReference>
<evidence type="ECO:0000259" key="1">
    <source>
        <dbReference type="Pfam" id="PF00455"/>
    </source>
</evidence>
<dbReference type="Pfam" id="PF00455">
    <property type="entry name" value="DeoRC"/>
    <property type="match status" value="1"/>
</dbReference>
<sequence>MQLKKQMVQESENVIALIDSSKFDVSSTLSFAKATEINEVITDQLPDHKWTQDMPFTLTVADN</sequence>
<dbReference type="SUPFAM" id="SSF100950">
    <property type="entry name" value="NagB/RpiA/CoA transferase-like"/>
    <property type="match status" value="1"/>
</dbReference>
<evidence type="ECO:0000313" key="2">
    <source>
        <dbReference type="EMBL" id="SUM34690.1"/>
    </source>
</evidence>
<evidence type="ECO:0000313" key="3">
    <source>
        <dbReference type="Proteomes" id="UP000255277"/>
    </source>
</evidence>
<proteinExistence type="predicted"/>
<gene>
    <name evidence="2" type="ORF">NCTC12195_04217</name>
</gene>
<name>A0A380FLR3_STAGA</name>
<protein>
    <submittedName>
        <fullName evidence="2">Transcriptional regulator of sugar metabolism</fullName>
    </submittedName>
</protein>